<protein>
    <submittedName>
        <fullName evidence="2">Uncharacterized protein</fullName>
    </submittedName>
</protein>
<proteinExistence type="predicted"/>
<reference evidence="3" key="1">
    <citation type="journal article" date="2015" name="Nat. Genet.">
        <title>The genome and transcriptome of the zoonotic hookworm Ancylostoma ceylanicum identify infection-specific gene families.</title>
        <authorList>
            <person name="Schwarz E.M."/>
            <person name="Hu Y."/>
            <person name="Antoshechkin I."/>
            <person name="Miller M.M."/>
            <person name="Sternberg P.W."/>
            <person name="Aroian R.V."/>
        </authorList>
    </citation>
    <scope>NUCLEOTIDE SEQUENCE</scope>
    <source>
        <strain evidence="3">HY135</strain>
    </source>
</reference>
<accession>A0A016VEZ2</accession>
<evidence type="ECO:0000313" key="3">
    <source>
        <dbReference type="Proteomes" id="UP000024635"/>
    </source>
</evidence>
<sequence length="94" mass="10619">MFLASQFLNKRCNAITIMKTVRSKAECVRVARAWKQSCKGIYGQICKAVATLAFGLWYEPLLHALYTGIWLESAYRTGPKSNDSSASKIRKSER</sequence>
<organism evidence="2 3">
    <name type="scientific">Ancylostoma ceylanicum</name>
    <dbReference type="NCBI Taxonomy" id="53326"/>
    <lineage>
        <taxon>Eukaryota</taxon>
        <taxon>Metazoa</taxon>
        <taxon>Ecdysozoa</taxon>
        <taxon>Nematoda</taxon>
        <taxon>Chromadorea</taxon>
        <taxon>Rhabditida</taxon>
        <taxon>Rhabditina</taxon>
        <taxon>Rhabditomorpha</taxon>
        <taxon>Strongyloidea</taxon>
        <taxon>Ancylostomatidae</taxon>
        <taxon>Ancylostomatinae</taxon>
        <taxon>Ancylostoma</taxon>
    </lineage>
</organism>
<comment type="caution">
    <text evidence="2">The sequence shown here is derived from an EMBL/GenBank/DDBJ whole genome shotgun (WGS) entry which is preliminary data.</text>
</comment>
<dbReference type="EMBL" id="JARK01001346">
    <property type="protein sequence ID" value="EYC26199.1"/>
    <property type="molecule type" value="Genomic_DNA"/>
</dbReference>
<evidence type="ECO:0000313" key="2">
    <source>
        <dbReference type="EMBL" id="EYC26199.1"/>
    </source>
</evidence>
<keyword evidence="3" id="KW-1185">Reference proteome</keyword>
<dbReference type="AlphaFoldDB" id="A0A016VEZ2"/>
<evidence type="ECO:0000256" key="1">
    <source>
        <dbReference type="SAM" id="MobiDB-lite"/>
    </source>
</evidence>
<feature type="region of interest" description="Disordered" evidence="1">
    <location>
        <begin position="75"/>
        <end position="94"/>
    </location>
</feature>
<gene>
    <name evidence="2" type="primary">Acey_s0010.g1013</name>
    <name evidence="2" type="ORF">Y032_0010g1013</name>
</gene>
<name>A0A016VEZ2_9BILA</name>
<dbReference type="Proteomes" id="UP000024635">
    <property type="component" value="Unassembled WGS sequence"/>
</dbReference>